<sequence>MKYKRKTLLLFILLITQVALSQQSYQREVEAFQKELNEFYSNPEESPLHREDIKSFQGHPFFPIDKTYRVNAKLKKIKNPKPFKMQTSTLREPTYVRYAYAEFKLKGDSYKLAIYRKLDESIKEETDDHLFLPFTDLTNGLETYGGGRYIDLEVPEGNEIIIDFNKAYQPYCAYSYRYSCPVPPAENDLNLRIEAGVQDL</sequence>
<evidence type="ECO:0000313" key="2">
    <source>
        <dbReference type="EMBL" id="SHE99188.1"/>
    </source>
</evidence>
<dbReference type="PANTHER" id="PTHR41913">
    <property type="entry name" value="DUF1684 DOMAIN-CONTAINING PROTEIN"/>
    <property type="match status" value="1"/>
</dbReference>
<dbReference type="PANTHER" id="PTHR41913:SF1">
    <property type="entry name" value="DUF1684 DOMAIN-CONTAINING PROTEIN"/>
    <property type="match status" value="1"/>
</dbReference>
<protein>
    <recommendedName>
        <fullName evidence="4">DUF1684 domain-containing protein</fullName>
    </recommendedName>
</protein>
<evidence type="ECO:0000313" key="3">
    <source>
        <dbReference type="Proteomes" id="UP000184462"/>
    </source>
</evidence>
<evidence type="ECO:0008006" key="4">
    <source>
        <dbReference type="Google" id="ProtNLM"/>
    </source>
</evidence>
<dbReference type="Pfam" id="PF07920">
    <property type="entry name" value="DUF1684"/>
    <property type="match status" value="1"/>
</dbReference>
<organism evidence="2 3">
    <name type="scientific">Psychroflexus salarius</name>
    <dbReference type="NCBI Taxonomy" id="1155689"/>
    <lineage>
        <taxon>Bacteria</taxon>
        <taxon>Pseudomonadati</taxon>
        <taxon>Bacteroidota</taxon>
        <taxon>Flavobacteriia</taxon>
        <taxon>Flavobacteriales</taxon>
        <taxon>Flavobacteriaceae</taxon>
        <taxon>Psychroflexus</taxon>
    </lineage>
</organism>
<keyword evidence="1" id="KW-0732">Signal</keyword>
<dbReference type="EMBL" id="FQTW01000011">
    <property type="protein sequence ID" value="SHE99188.1"/>
    <property type="molecule type" value="Genomic_DNA"/>
</dbReference>
<proteinExistence type="predicted"/>
<dbReference type="InterPro" id="IPR012467">
    <property type="entry name" value="DUF1684"/>
</dbReference>
<dbReference type="STRING" id="1155689.SAMN05444278_11155"/>
<keyword evidence="3" id="KW-1185">Reference proteome</keyword>
<dbReference type="AlphaFoldDB" id="A0A1M4Y0H2"/>
<gene>
    <name evidence="2" type="ORF">SAMN05444278_11155</name>
</gene>
<feature type="chain" id="PRO_5013064523" description="DUF1684 domain-containing protein" evidence="1">
    <location>
        <begin position="22"/>
        <end position="200"/>
    </location>
</feature>
<reference evidence="2 3" key="1">
    <citation type="submission" date="2016-11" db="EMBL/GenBank/DDBJ databases">
        <authorList>
            <person name="Jaros S."/>
            <person name="Januszkiewicz K."/>
            <person name="Wedrychowicz H."/>
        </authorList>
    </citation>
    <scope>NUCLEOTIDE SEQUENCE [LARGE SCALE GENOMIC DNA]</scope>
    <source>
        <strain evidence="2 3">DSM 25661</strain>
    </source>
</reference>
<name>A0A1M4Y0H2_9FLAO</name>
<dbReference type="OrthoDB" id="5493262at2"/>
<dbReference type="RefSeq" id="WP_073193667.1">
    <property type="nucleotide sequence ID" value="NZ_FQTW01000011.1"/>
</dbReference>
<evidence type="ECO:0000256" key="1">
    <source>
        <dbReference type="SAM" id="SignalP"/>
    </source>
</evidence>
<dbReference type="Proteomes" id="UP000184462">
    <property type="component" value="Unassembled WGS sequence"/>
</dbReference>
<feature type="signal peptide" evidence="1">
    <location>
        <begin position="1"/>
        <end position="21"/>
    </location>
</feature>
<accession>A0A1M4Y0H2</accession>